<dbReference type="EMBL" id="BSEV01000008">
    <property type="protein sequence ID" value="GLK10630.1"/>
    <property type="molecule type" value="Genomic_DNA"/>
</dbReference>
<accession>A0A9W6ME63</accession>
<protein>
    <submittedName>
        <fullName evidence="2">Uncharacterized protein</fullName>
    </submittedName>
</protein>
<sequence length="64" mass="6803">MRSGPALNDAGPGPVARRHTRPAVGRQDAFLSALIHLGFAWLNLMADAVGCGHRVIFGVFTNFA</sequence>
<comment type="caution">
    <text evidence="2">The sequence shown here is derived from an EMBL/GenBank/DDBJ whole genome shotgun (WGS) entry which is preliminary data.</text>
</comment>
<name>A0A9W6ME63_9ACTN</name>
<evidence type="ECO:0000256" key="1">
    <source>
        <dbReference type="SAM" id="MobiDB-lite"/>
    </source>
</evidence>
<dbReference type="Proteomes" id="UP001143474">
    <property type="component" value="Unassembled WGS sequence"/>
</dbReference>
<feature type="region of interest" description="Disordered" evidence="1">
    <location>
        <begin position="1"/>
        <end position="22"/>
    </location>
</feature>
<proteinExistence type="predicted"/>
<reference evidence="2" key="2">
    <citation type="submission" date="2023-01" db="EMBL/GenBank/DDBJ databases">
        <authorList>
            <person name="Sun Q."/>
            <person name="Evtushenko L."/>
        </authorList>
    </citation>
    <scope>NUCLEOTIDE SEQUENCE</scope>
    <source>
        <strain evidence="2">VKM Ac-2007</strain>
    </source>
</reference>
<dbReference type="AlphaFoldDB" id="A0A9W6ME63"/>
<evidence type="ECO:0000313" key="3">
    <source>
        <dbReference type="Proteomes" id="UP001143474"/>
    </source>
</evidence>
<gene>
    <name evidence="2" type="ORF">GCM10017600_40360</name>
</gene>
<reference evidence="2" key="1">
    <citation type="journal article" date="2014" name="Int. J. Syst. Evol. Microbiol.">
        <title>Complete genome sequence of Corynebacterium casei LMG S-19264T (=DSM 44701T), isolated from a smear-ripened cheese.</title>
        <authorList>
            <consortium name="US DOE Joint Genome Institute (JGI-PGF)"/>
            <person name="Walter F."/>
            <person name="Albersmeier A."/>
            <person name="Kalinowski J."/>
            <person name="Ruckert C."/>
        </authorList>
    </citation>
    <scope>NUCLEOTIDE SEQUENCE</scope>
    <source>
        <strain evidence="2">VKM Ac-2007</strain>
    </source>
</reference>
<organism evidence="2 3">
    <name type="scientific">Streptosporangium carneum</name>
    <dbReference type="NCBI Taxonomy" id="47481"/>
    <lineage>
        <taxon>Bacteria</taxon>
        <taxon>Bacillati</taxon>
        <taxon>Actinomycetota</taxon>
        <taxon>Actinomycetes</taxon>
        <taxon>Streptosporangiales</taxon>
        <taxon>Streptosporangiaceae</taxon>
        <taxon>Streptosporangium</taxon>
    </lineage>
</organism>
<keyword evidence="3" id="KW-1185">Reference proteome</keyword>
<evidence type="ECO:0000313" key="2">
    <source>
        <dbReference type="EMBL" id="GLK10630.1"/>
    </source>
</evidence>